<dbReference type="Pfam" id="PF13589">
    <property type="entry name" value="HATPase_c_3"/>
    <property type="match status" value="1"/>
</dbReference>
<dbReference type="AlphaFoldDB" id="A0A923RWY4"/>
<organism evidence="1 2">
    <name type="scientific">Agathobaculum faecis</name>
    <dbReference type="NCBI Taxonomy" id="2763013"/>
    <lineage>
        <taxon>Bacteria</taxon>
        <taxon>Bacillati</taxon>
        <taxon>Bacillota</taxon>
        <taxon>Clostridia</taxon>
        <taxon>Eubacteriales</taxon>
        <taxon>Butyricicoccaceae</taxon>
        <taxon>Agathobaculum</taxon>
    </lineage>
</organism>
<accession>A0A923RWY4</accession>
<keyword evidence="1" id="KW-0067">ATP-binding</keyword>
<keyword evidence="2" id="KW-1185">Reference proteome</keyword>
<dbReference type="Gene3D" id="3.30.565.10">
    <property type="entry name" value="Histidine kinase-like ATPase, C-terminal domain"/>
    <property type="match status" value="1"/>
</dbReference>
<name>A0A923RWY4_9FIRM</name>
<evidence type="ECO:0000313" key="2">
    <source>
        <dbReference type="Proteomes" id="UP000606499"/>
    </source>
</evidence>
<protein>
    <submittedName>
        <fullName evidence="1">ATP-binding protein</fullName>
    </submittedName>
</protein>
<proteinExistence type="predicted"/>
<dbReference type="EMBL" id="JACOPL010000015">
    <property type="protein sequence ID" value="MBC5726434.1"/>
    <property type="molecule type" value="Genomic_DNA"/>
</dbReference>
<gene>
    <name evidence="1" type="ORF">H8S45_13315</name>
</gene>
<dbReference type="InterPro" id="IPR036890">
    <property type="entry name" value="HATPase_C_sf"/>
</dbReference>
<dbReference type="Proteomes" id="UP000606499">
    <property type="component" value="Unassembled WGS sequence"/>
</dbReference>
<dbReference type="SUPFAM" id="SSF55874">
    <property type="entry name" value="ATPase domain of HSP90 chaperone/DNA topoisomerase II/histidine kinase"/>
    <property type="match status" value="1"/>
</dbReference>
<reference evidence="1" key="1">
    <citation type="submission" date="2020-08" db="EMBL/GenBank/DDBJ databases">
        <title>Genome public.</title>
        <authorList>
            <person name="Liu C."/>
            <person name="Sun Q."/>
        </authorList>
    </citation>
    <scope>NUCLEOTIDE SEQUENCE</scope>
    <source>
        <strain evidence="1">NSJ-28</strain>
    </source>
</reference>
<dbReference type="GO" id="GO:0005524">
    <property type="term" value="F:ATP binding"/>
    <property type="evidence" value="ECO:0007669"/>
    <property type="project" value="UniProtKB-KW"/>
</dbReference>
<comment type="caution">
    <text evidence="1">The sequence shown here is derived from an EMBL/GenBank/DDBJ whole genome shotgun (WGS) entry which is preliminary data.</text>
</comment>
<dbReference type="RefSeq" id="WP_186950236.1">
    <property type="nucleotide sequence ID" value="NZ_JACOPL010000015.1"/>
</dbReference>
<keyword evidence="1" id="KW-0547">Nucleotide-binding</keyword>
<evidence type="ECO:0000313" key="1">
    <source>
        <dbReference type="EMBL" id="MBC5726434.1"/>
    </source>
</evidence>
<sequence>MAFIGKNVIENLTTAMYEDLRIIYREYIQNSADSIDRAVRDGIITRDEAKIDIDINARKRYISVMDNAAGIPYEQFVKIMSSIADSTKDRGEDKGFRGIGRLGGISSCETLIFSCSAPGEAVLSICKWDAKRVREILVDKTQNPSAAELVDMVTEFSQKEYDEDTHFFKVELIGVEKTSEELLQKDKVMNYLRSVAPIPYATGFIFKSKIADFASEHGFTIDEYQVFVCGERIFKPYTTKLYEPTSNGQKKAYDEIVDIAFKIFPENSDKPLAWMWYGISKFEKQIPSINPMRGIRLRKSNIQIGNENTFSAHDFYFETRGCLYFVGEVFAIDEDLIPNARRDYFNLNDTCREFERLLHPLFYDRFKTIYHYANDYKKALQKQQEFQTSQSDYQQKVTTGGFLNADDKQAHETKLESQEKAAEKATKQITMRDQKGKDDEVLSRVYQALRDKYPVKSTPAKLKPLKEATKGQEYMSQKLSKFSKKEQKTISRIYSILRAILPMDTANMVINKIQEELSK</sequence>